<accession>A0ACB8YNZ8</accession>
<name>A0ACB8YNZ8_9ASTR</name>
<organism evidence="1 2">
    <name type="scientific">Smallanthus sonchifolius</name>
    <dbReference type="NCBI Taxonomy" id="185202"/>
    <lineage>
        <taxon>Eukaryota</taxon>
        <taxon>Viridiplantae</taxon>
        <taxon>Streptophyta</taxon>
        <taxon>Embryophyta</taxon>
        <taxon>Tracheophyta</taxon>
        <taxon>Spermatophyta</taxon>
        <taxon>Magnoliopsida</taxon>
        <taxon>eudicotyledons</taxon>
        <taxon>Gunneridae</taxon>
        <taxon>Pentapetalae</taxon>
        <taxon>asterids</taxon>
        <taxon>campanulids</taxon>
        <taxon>Asterales</taxon>
        <taxon>Asteraceae</taxon>
        <taxon>Asteroideae</taxon>
        <taxon>Heliantheae alliance</taxon>
        <taxon>Millerieae</taxon>
        <taxon>Smallanthus</taxon>
    </lineage>
</organism>
<dbReference type="EMBL" id="CM042044">
    <property type="protein sequence ID" value="KAI3687215.1"/>
    <property type="molecule type" value="Genomic_DNA"/>
</dbReference>
<comment type="caution">
    <text evidence="1">The sequence shown here is derived from an EMBL/GenBank/DDBJ whole genome shotgun (WGS) entry which is preliminary data.</text>
</comment>
<gene>
    <name evidence="1" type="ORF">L1987_80909</name>
</gene>
<reference evidence="1 2" key="2">
    <citation type="journal article" date="2022" name="Mol. Ecol. Resour.">
        <title>The genomes of chicory, endive, great burdock and yacon provide insights into Asteraceae paleo-polyploidization history and plant inulin production.</title>
        <authorList>
            <person name="Fan W."/>
            <person name="Wang S."/>
            <person name="Wang H."/>
            <person name="Wang A."/>
            <person name="Jiang F."/>
            <person name="Liu H."/>
            <person name="Zhao H."/>
            <person name="Xu D."/>
            <person name="Zhang Y."/>
        </authorList>
    </citation>
    <scope>NUCLEOTIDE SEQUENCE [LARGE SCALE GENOMIC DNA]</scope>
    <source>
        <strain evidence="2">cv. Yunnan</strain>
        <tissue evidence="1">Leaves</tissue>
    </source>
</reference>
<evidence type="ECO:0000313" key="1">
    <source>
        <dbReference type="EMBL" id="KAI3687215.1"/>
    </source>
</evidence>
<dbReference type="Proteomes" id="UP001056120">
    <property type="component" value="Linkage Group LG27"/>
</dbReference>
<proteinExistence type="predicted"/>
<reference evidence="2" key="1">
    <citation type="journal article" date="2022" name="Mol. Ecol. Resour.">
        <title>The genomes of chicory, endive, great burdock and yacon provide insights into Asteraceae palaeo-polyploidization history and plant inulin production.</title>
        <authorList>
            <person name="Fan W."/>
            <person name="Wang S."/>
            <person name="Wang H."/>
            <person name="Wang A."/>
            <person name="Jiang F."/>
            <person name="Liu H."/>
            <person name="Zhao H."/>
            <person name="Xu D."/>
            <person name="Zhang Y."/>
        </authorList>
    </citation>
    <scope>NUCLEOTIDE SEQUENCE [LARGE SCALE GENOMIC DNA]</scope>
    <source>
        <strain evidence="2">cv. Yunnan</strain>
    </source>
</reference>
<protein>
    <submittedName>
        <fullName evidence="1">Uncharacterized protein</fullName>
    </submittedName>
</protein>
<evidence type="ECO:0000313" key="2">
    <source>
        <dbReference type="Proteomes" id="UP001056120"/>
    </source>
</evidence>
<sequence length="106" mass="12694">MCDNRRALVVDDVSKVSTLLFLIQKMFNNLCLISSFERASDFPITDLRREEDRRNLRREEDRRNLRREEDRRNLRREDDRRSRTFLPIIELGAESVNGGLVCVYAY</sequence>
<keyword evidence="2" id="KW-1185">Reference proteome</keyword>